<protein>
    <submittedName>
        <fullName evidence="2">Expressed protein</fullName>
    </submittedName>
</protein>
<gene>
    <name evidence="2" type="ORF">DICPUDRAFT_91742</name>
</gene>
<accession>F0ZGM6</accession>
<dbReference type="InParanoid" id="F0ZGM6"/>
<proteinExistence type="predicted"/>
<evidence type="ECO:0000313" key="2">
    <source>
        <dbReference type="EMBL" id="EGC36931.1"/>
    </source>
</evidence>
<name>F0ZGM6_DICPU</name>
<dbReference type="EMBL" id="GL871013">
    <property type="protein sequence ID" value="EGC36931.1"/>
    <property type="molecule type" value="Genomic_DNA"/>
</dbReference>
<feature type="signal peptide" evidence="1">
    <location>
        <begin position="1"/>
        <end position="23"/>
    </location>
</feature>
<dbReference type="KEGG" id="dpp:DICPUDRAFT_91742"/>
<feature type="chain" id="PRO_5003262413" evidence="1">
    <location>
        <begin position="24"/>
        <end position="157"/>
    </location>
</feature>
<keyword evidence="3" id="KW-1185">Reference proteome</keyword>
<evidence type="ECO:0000256" key="1">
    <source>
        <dbReference type="SAM" id="SignalP"/>
    </source>
</evidence>
<dbReference type="Proteomes" id="UP000001064">
    <property type="component" value="Unassembled WGS sequence"/>
</dbReference>
<evidence type="ECO:0000313" key="3">
    <source>
        <dbReference type="Proteomes" id="UP000001064"/>
    </source>
</evidence>
<dbReference type="GeneID" id="10503951"/>
<reference evidence="3" key="1">
    <citation type="journal article" date="2011" name="Genome Biol.">
        <title>Comparative genomics of the social amoebae Dictyostelium discoideum and Dictyostelium purpureum.</title>
        <authorList>
            <consortium name="US DOE Joint Genome Institute (JGI-PGF)"/>
            <person name="Sucgang R."/>
            <person name="Kuo A."/>
            <person name="Tian X."/>
            <person name="Salerno W."/>
            <person name="Parikh A."/>
            <person name="Feasley C.L."/>
            <person name="Dalin E."/>
            <person name="Tu H."/>
            <person name="Huang E."/>
            <person name="Barry K."/>
            <person name="Lindquist E."/>
            <person name="Shapiro H."/>
            <person name="Bruce D."/>
            <person name="Schmutz J."/>
            <person name="Salamov A."/>
            <person name="Fey P."/>
            <person name="Gaudet P."/>
            <person name="Anjard C."/>
            <person name="Babu M.M."/>
            <person name="Basu S."/>
            <person name="Bushmanova Y."/>
            <person name="van der Wel H."/>
            <person name="Katoh-Kurasawa M."/>
            <person name="Dinh C."/>
            <person name="Coutinho P.M."/>
            <person name="Saito T."/>
            <person name="Elias M."/>
            <person name="Schaap P."/>
            <person name="Kay R.R."/>
            <person name="Henrissat B."/>
            <person name="Eichinger L."/>
            <person name="Rivero F."/>
            <person name="Putnam N.H."/>
            <person name="West C.M."/>
            <person name="Loomis W.F."/>
            <person name="Chisholm R.L."/>
            <person name="Shaulsky G."/>
            <person name="Strassmann J.E."/>
            <person name="Queller D.C."/>
            <person name="Kuspa A."/>
            <person name="Grigoriev I.V."/>
        </authorList>
    </citation>
    <scope>NUCLEOTIDE SEQUENCE [LARGE SCALE GENOMIC DNA]</scope>
    <source>
        <strain evidence="3">QSDP1</strain>
    </source>
</reference>
<organism evidence="2 3">
    <name type="scientific">Dictyostelium purpureum</name>
    <name type="common">Slime mold</name>
    <dbReference type="NCBI Taxonomy" id="5786"/>
    <lineage>
        <taxon>Eukaryota</taxon>
        <taxon>Amoebozoa</taxon>
        <taxon>Evosea</taxon>
        <taxon>Eumycetozoa</taxon>
        <taxon>Dictyostelia</taxon>
        <taxon>Dictyosteliales</taxon>
        <taxon>Dictyosteliaceae</taxon>
        <taxon>Dictyostelium</taxon>
    </lineage>
</organism>
<dbReference type="AlphaFoldDB" id="F0ZGM6"/>
<dbReference type="VEuPathDB" id="AmoebaDB:DICPUDRAFT_91742"/>
<sequence length="157" mass="17694">MHIKNILSLLILNLILSSIAINALDCPIANPILDGGELVSSLPINLDRCFIDTNYNPKCLSIWSGSIVKGQIQTITYGVYNKKAYLTYTGERVCLRFDYERLVLNCVSNHPNNPGNLLECREYCYPLSAHTFKVAQIDAFNGCSTIYTDHLQPTWTY</sequence>
<dbReference type="RefSeq" id="XP_003286574.1">
    <property type="nucleotide sequence ID" value="XM_003286526.1"/>
</dbReference>
<keyword evidence="1" id="KW-0732">Signal</keyword>